<keyword evidence="4" id="KW-1185">Reference proteome</keyword>
<keyword evidence="2" id="KW-0472">Membrane</keyword>
<evidence type="ECO:0000313" key="3">
    <source>
        <dbReference type="EMBL" id="GIJ08556.1"/>
    </source>
</evidence>
<accession>A0ABQ4HSR4</accession>
<evidence type="ECO:0000256" key="1">
    <source>
        <dbReference type="SAM" id="MobiDB-lite"/>
    </source>
</evidence>
<name>A0ABQ4HSR4_9ACTN</name>
<dbReference type="EMBL" id="BOOZ01000007">
    <property type="protein sequence ID" value="GIJ08556.1"/>
    <property type="molecule type" value="Genomic_DNA"/>
</dbReference>
<evidence type="ECO:0000256" key="2">
    <source>
        <dbReference type="SAM" id="Phobius"/>
    </source>
</evidence>
<sequence length="274" mass="29242">MDELSRKLHAAAGAPAPSRIDVEALIAGERLRRRRVRLMAGSAVLVAAVALAPTLLAGPGPGLSRPQPAMSAASLPPALCAVPEDPGLPSPESYDTVRPRPTEAPEDAVARLTGVLRPMLKTRLPADVTAQGGWVPRDCDLIQFAYDPTNQDYRAYAVLSGRGLTNYLVVTVQPTRTDLPVPCVDRSVHRDCTSTRLADGSVLVSGLSRVGEFGHEQRSAQLRRADGTTVSVLGTNLELRERKAGRPTKRVEPPLLSLEQLAALAQEPGLTLHP</sequence>
<evidence type="ECO:0000313" key="4">
    <source>
        <dbReference type="Proteomes" id="UP000647017"/>
    </source>
</evidence>
<feature type="transmembrane region" description="Helical" evidence="2">
    <location>
        <begin position="38"/>
        <end position="58"/>
    </location>
</feature>
<gene>
    <name evidence="3" type="ORF">Van01_17700</name>
</gene>
<proteinExistence type="predicted"/>
<organism evidence="3 4">
    <name type="scientific">Micromonospora andamanensis</name>
    <dbReference type="NCBI Taxonomy" id="1287068"/>
    <lineage>
        <taxon>Bacteria</taxon>
        <taxon>Bacillati</taxon>
        <taxon>Actinomycetota</taxon>
        <taxon>Actinomycetes</taxon>
        <taxon>Micromonosporales</taxon>
        <taxon>Micromonosporaceae</taxon>
        <taxon>Micromonospora</taxon>
    </lineage>
</organism>
<feature type="region of interest" description="Disordered" evidence="1">
    <location>
        <begin position="81"/>
        <end position="102"/>
    </location>
</feature>
<dbReference type="RefSeq" id="WP_204003583.1">
    <property type="nucleotide sequence ID" value="NZ_BOOZ01000007.1"/>
</dbReference>
<keyword evidence="2" id="KW-1133">Transmembrane helix</keyword>
<keyword evidence="2" id="KW-0812">Transmembrane</keyword>
<reference evidence="3 4" key="1">
    <citation type="submission" date="2021-01" db="EMBL/GenBank/DDBJ databases">
        <title>Whole genome shotgun sequence of Verrucosispora andamanensis NBRC 109075.</title>
        <authorList>
            <person name="Komaki H."/>
            <person name="Tamura T."/>
        </authorList>
    </citation>
    <scope>NUCLEOTIDE SEQUENCE [LARGE SCALE GENOMIC DNA]</scope>
    <source>
        <strain evidence="3 4">NBRC 109075</strain>
    </source>
</reference>
<protein>
    <submittedName>
        <fullName evidence="3">Uncharacterized protein</fullName>
    </submittedName>
</protein>
<comment type="caution">
    <text evidence="3">The sequence shown here is derived from an EMBL/GenBank/DDBJ whole genome shotgun (WGS) entry which is preliminary data.</text>
</comment>
<dbReference type="Proteomes" id="UP000647017">
    <property type="component" value="Unassembled WGS sequence"/>
</dbReference>